<dbReference type="GO" id="GO:0009279">
    <property type="term" value="C:cell outer membrane"/>
    <property type="evidence" value="ECO:0007669"/>
    <property type="project" value="UniProtKB-SubCell"/>
</dbReference>
<evidence type="ECO:0000259" key="8">
    <source>
        <dbReference type="Pfam" id="PF25183"/>
    </source>
</evidence>
<evidence type="ECO:0000313" key="10">
    <source>
        <dbReference type="Proteomes" id="UP000244527"/>
    </source>
</evidence>
<dbReference type="PANTHER" id="PTHR30069">
    <property type="entry name" value="TONB-DEPENDENT OUTER MEMBRANE RECEPTOR"/>
    <property type="match status" value="1"/>
</dbReference>
<feature type="chain" id="PRO_5015552473" evidence="7">
    <location>
        <begin position="19"/>
        <end position="1099"/>
    </location>
</feature>
<dbReference type="PANTHER" id="PTHR30069:SF46">
    <property type="entry name" value="OAR PROTEIN"/>
    <property type="match status" value="1"/>
</dbReference>
<proteinExistence type="predicted"/>
<dbReference type="InterPro" id="IPR057601">
    <property type="entry name" value="Oar-like_b-barrel"/>
</dbReference>
<evidence type="ECO:0000256" key="7">
    <source>
        <dbReference type="SAM" id="SignalP"/>
    </source>
</evidence>
<dbReference type="OrthoDB" id="9768147at2"/>
<feature type="domain" description="TonB-dependent transporter Oar-like beta-barrel" evidence="8">
    <location>
        <begin position="237"/>
        <end position="1030"/>
    </location>
</feature>
<dbReference type="SUPFAM" id="SSF56935">
    <property type="entry name" value="Porins"/>
    <property type="match status" value="1"/>
</dbReference>
<dbReference type="InterPro" id="IPR039426">
    <property type="entry name" value="TonB-dep_rcpt-like"/>
</dbReference>
<dbReference type="GO" id="GO:0015344">
    <property type="term" value="F:siderophore uptake transmembrane transporter activity"/>
    <property type="evidence" value="ECO:0007669"/>
    <property type="project" value="TreeGrafter"/>
</dbReference>
<dbReference type="SUPFAM" id="SSF49464">
    <property type="entry name" value="Carboxypeptidase regulatory domain-like"/>
    <property type="match status" value="1"/>
</dbReference>
<evidence type="ECO:0000256" key="3">
    <source>
        <dbReference type="ARBA" id="ARBA00022452"/>
    </source>
</evidence>
<dbReference type="AlphaFoldDB" id="A0A2S1LDC7"/>
<protein>
    <submittedName>
        <fullName evidence="9">Oar protein</fullName>
    </submittedName>
</protein>
<keyword evidence="6" id="KW-0998">Cell outer membrane</keyword>
<keyword evidence="10" id="KW-1185">Reference proteome</keyword>
<reference evidence="9 10" key="1">
    <citation type="submission" date="2017-04" db="EMBL/GenBank/DDBJ databases">
        <title>Compelte genome sequence of WV33.</title>
        <authorList>
            <person name="Lee P.C."/>
        </authorList>
    </citation>
    <scope>NUCLEOTIDE SEQUENCE [LARGE SCALE GENOMIC DNA]</scope>
    <source>
        <strain evidence="9 10">WV33</strain>
    </source>
</reference>
<accession>A0A2S1LDC7</accession>
<name>A0A2S1LDC7_9FLAO</name>
<dbReference type="Proteomes" id="UP000244527">
    <property type="component" value="Chromosome"/>
</dbReference>
<keyword evidence="7" id="KW-0732">Signal</keyword>
<dbReference type="EMBL" id="CP020918">
    <property type="protein sequence ID" value="AWG21707.1"/>
    <property type="molecule type" value="Genomic_DNA"/>
</dbReference>
<dbReference type="Gene3D" id="2.40.170.20">
    <property type="entry name" value="TonB-dependent receptor, beta-barrel domain"/>
    <property type="match status" value="1"/>
</dbReference>
<dbReference type="InterPro" id="IPR008969">
    <property type="entry name" value="CarboxyPept-like_regulatory"/>
</dbReference>
<dbReference type="InterPro" id="IPR036942">
    <property type="entry name" value="Beta-barrel_TonB_sf"/>
</dbReference>
<evidence type="ECO:0000256" key="6">
    <source>
        <dbReference type="ARBA" id="ARBA00023237"/>
    </source>
</evidence>
<comment type="subcellular location">
    <subcellularLocation>
        <location evidence="1">Cell outer membrane</location>
        <topology evidence="1">Multi-pass membrane protein</topology>
    </subcellularLocation>
</comment>
<dbReference type="Gene3D" id="2.60.40.1120">
    <property type="entry name" value="Carboxypeptidase-like, regulatory domain"/>
    <property type="match status" value="1"/>
</dbReference>
<dbReference type="KEGG" id="ffa:FFWV33_09225"/>
<dbReference type="RefSeq" id="WP_108740644.1">
    <property type="nucleotide sequence ID" value="NZ_CP020918.1"/>
</dbReference>
<keyword evidence="3" id="KW-1134">Transmembrane beta strand</keyword>
<keyword evidence="2" id="KW-0813">Transport</keyword>
<sequence>MRKLLFILLLAIQSIGFAQVTKSSISGTVKSTKGEALPGATVEVIHEPTGSKYYATTDGNGRYSVPAIRPGGPYTVKTSFVSYTTTEITEISAPLGNNITINVSLKEETNALKEVVIKSTSGSNLFSKNKTGASQQFSTREINSVPVTGSRSISSVTKYSANAGANGSFGGQDSRLNNFTIDGSVFNNGFGLGGDAQAGGRTGSTAISMDAIEQLQVNIAPFDVRQSGFLGTGINAVTRSGSNEVEGSVYHSFQNNSKTYLGTKAGDNTISSGKFNQKIYGARLGMPIIKNKLFFFGNFETVDNVSPATNWIANDGSGTQTGQVTRTTVTDLNLVSKTLFDNFGYVTGPYQGYDANSTSTKYLARIDWNINDNNKLNVRYVHHDSESDQLVSNSTSAGAGNRRTNVNSLSYQNSGYTVQDNTRSIVLELDSKLSNRTNNNFIAGYDKQIEDRGLQGGGIFPTIDILDGNATYISAGLDPFTKGNKLDYSTLHFTDNLTVTAGKHTIVFGANYERFISNNSFIIANNAAYTFNSLASFIATMAEASTLNGVPTTVNKPSRTQYNYSLLGGDDANQVFKSNKIDLYAQDNIKVSEKLNITFGLRASQLWFANTGIANKFLTGYTNTAGVAVAPLTFADGQTFDSGKGQKSQLLFEPRVGFNLDVYGDKTTQLRGGSGIFTGRPPYVLLSNAIGNSGAITNGFSSTTSGFTADPGQYLTPSSLAPSPKFQLNATADNYKFPQVWKSTIAIDQKLPFGFTGTVESIFGQNINAATYYDANLDAPVGTFGGTDNRTRFARTDAGVRVQDDISGAYVLTSKSKGYFYSTTFKLEYAYQRGLWGSLAYTHSGAYDLNSVGSTAASAYNGTATVNGNNNLTLSNSSNNTPHRIVGTLGYKIQYGGEFGGATSFSLGYIGEQTGANSYTVNGDLNGDQIRGNDLIYVPNSASELRFDPLVASGVTYTEAQQRTALDAYINQDSYLSERRGQYAQRNASTIPMLHRMDLSVTQDFFIKAGKHRNSLQVRADILNFTNMINKNWGVSQRFTNTSPLVYVRTDAATNTPIYKLGTQTVNGTSVLLKDTYQKNTSTSDVWQAQLTLRYTFGR</sequence>
<dbReference type="Pfam" id="PF25183">
    <property type="entry name" value="OMP_b-brl_4"/>
    <property type="match status" value="1"/>
</dbReference>
<evidence type="ECO:0000256" key="4">
    <source>
        <dbReference type="ARBA" id="ARBA00022692"/>
    </source>
</evidence>
<feature type="signal peptide" evidence="7">
    <location>
        <begin position="1"/>
        <end position="18"/>
    </location>
</feature>
<keyword evidence="4" id="KW-0812">Transmembrane</keyword>
<dbReference type="Pfam" id="PF13620">
    <property type="entry name" value="CarboxypepD_reg"/>
    <property type="match status" value="1"/>
</dbReference>
<dbReference type="GO" id="GO:0044718">
    <property type="term" value="P:siderophore transmembrane transport"/>
    <property type="evidence" value="ECO:0007669"/>
    <property type="project" value="TreeGrafter"/>
</dbReference>
<evidence type="ECO:0000256" key="2">
    <source>
        <dbReference type="ARBA" id="ARBA00022448"/>
    </source>
</evidence>
<keyword evidence="5" id="KW-0472">Membrane</keyword>
<gene>
    <name evidence="9" type="ORF">FFWV33_09225</name>
</gene>
<evidence type="ECO:0000256" key="1">
    <source>
        <dbReference type="ARBA" id="ARBA00004571"/>
    </source>
</evidence>
<evidence type="ECO:0000313" key="9">
    <source>
        <dbReference type="EMBL" id="AWG21707.1"/>
    </source>
</evidence>
<organism evidence="9 10">
    <name type="scientific">Flavobacterium faecale</name>
    <dbReference type="NCBI Taxonomy" id="1355330"/>
    <lineage>
        <taxon>Bacteria</taxon>
        <taxon>Pseudomonadati</taxon>
        <taxon>Bacteroidota</taxon>
        <taxon>Flavobacteriia</taxon>
        <taxon>Flavobacteriales</taxon>
        <taxon>Flavobacteriaceae</taxon>
        <taxon>Flavobacterium</taxon>
    </lineage>
</organism>
<evidence type="ECO:0000256" key="5">
    <source>
        <dbReference type="ARBA" id="ARBA00023136"/>
    </source>
</evidence>